<feature type="chain" id="PRO_5015485280" description="Sel1 repeat family protein" evidence="1">
    <location>
        <begin position="41"/>
        <end position="371"/>
    </location>
</feature>
<dbReference type="Proteomes" id="UP000238049">
    <property type="component" value="Unassembled WGS sequence"/>
</dbReference>
<evidence type="ECO:0000256" key="1">
    <source>
        <dbReference type="SAM" id="SignalP"/>
    </source>
</evidence>
<organism evidence="2 3">
    <name type="scientific">Xanthomonas arboricola pv. guizotiae</name>
    <dbReference type="NCBI Taxonomy" id="487867"/>
    <lineage>
        <taxon>Bacteria</taxon>
        <taxon>Pseudomonadati</taxon>
        <taxon>Pseudomonadota</taxon>
        <taxon>Gammaproteobacteria</taxon>
        <taxon>Lysobacterales</taxon>
        <taxon>Lysobacteraceae</taxon>
        <taxon>Xanthomonas</taxon>
    </lineage>
</organism>
<keyword evidence="1" id="KW-0732">Signal</keyword>
<proteinExistence type="predicted"/>
<dbReference type="AlphaFoldDB" id="A0A2S6ZZS0"/>
<protein>
    <recommendedName>
        <fullName evidence="4">Sel1 repeat family protein</fullName>
    </recommendedName>
</protein>
<feature type="signal peptide" evidence="1">
    <location>
        <begin position="1"/>
        <end position="40"/>
    </location>
</feature>
<sequence length="371" mass="39318">MLARNTARPHGQEQYMHGYRLITTALLWLGSVCAAHSAMAAAPASTAAAANDPLVDQWARQVGQAMQARLRSMASSGEPRQLYLAGLLWVDAEDEAAPAADAGDAPIQRVWLQRALDARPRDPLVARMEAAGCPPALRCDPGAALAFLEQADAGDASVHLRAYAAAQRRGDQAATERAWQAAVQSDHFDSGTLALGRALHASYEGVQWPSLASVGLRAQLDAQGMPSTGAGMAAMFVMGAWSAHALPALGDLVRRCSPTVATPALRDECMAVLNNVANDESTMVTAMIGARGMATLSSGADATRWQARVRELQWLQHQQYRTATVDGRANALDAVLTQGEVPALRARLQRQGLAVQPPAGWQPGAPSQQAR</sequence>
<dbReference type="EMBL" id="MDSL01000023">
    <property type="protein sequence ID" value="PPT98727.1"/>
    <property type="molecule type" value="Genomic_DNA"/>
</dbReference>
<gene>
    <name evidence="2" type="ORF">XarbCFBP7409_11970</name>
</gene>
<evidence type="ECO:0008006" key="4">
    <source>
        <dbReference type="Google" id="ProtNLM"/>
    </source>
</evidence>
<evidence type="ECO:0000313" key="3">
    <source>
        <dbReference type="Proteomes" id="UP000238049"/>
    </source>
</evidence>
<accession>A0A2S6ZZS0</accession>
<comment type="caution">
    <text evidence="2">The sequence shown here is derived from an EMBL/GenBank/DDBJ whole genome shotgun (WGS) entry which is preliminary data.</text>
</comment>
<reference evidence="2 3" key="1">
    <citation type="submission" date="2016-08" db="EMBL/GenBank/DDBJ databases">
        <title>Evolution of the type three secretion system and type three effector repertoires in Xanthomonas.</title>
        <authorList>
            <person name="Merda D."/>
            <person name="Briand M."/>
            <person name="Bosis E."/>
            <person name="Rousseau C."/>
            <person name="Portier P."/>
            <person name="Jacques M.-A."/>
            <person name="Fischer-Le Saux M."/>
        </authorList>
    </citation>
    <scope>NUCLEOTIDE SEQUENCE [LARGE SCALE GENOMIC DNA]</scope>
    <source>
        <strain evidence="2 3">CFBP 7409</strain>
    </source>
</reference>
<evidence type="ECO:0000313" key="2">
    <source>
        <dbReference type="EMBL" id="PPT98727.1"/>
    </source>
</evidence>
<name>A0A2S6ZZS0_9XANT</name>